<proteinExistence type="inferred from homology"/>
<comment type="caution">
    <text evidence="4">The sequence shown here is derived from an EMBL/GenBank/DDBJ whole genome shotgun (WGS) entry which is preliminary data.</text>
</comment>
<dbReference type="Pfam" id="PF03061">
    <property type="entry name" value="4HBT"/>
    <property type="match status" value="1"/>
</dbReference>
<dbReference type="Gene3D" id="3.10.129.10">
    <property type="entry name" value="Hotdog Thioesterase"/>
    <property type="match status" value="1"/>
</dbReference>
<dbReference type="RefSeq" id="WP_344956672.1">
    <property type="nucleotide sequence ID" value="NZ_BAAAZG010000057.1"/>
</dbReference>
<gene>
    <name evidence="4" type="ORF">GCM10022214_72750</name>
</gene>
<dbReference type="Proteomes" id="UP001500683">
    <property type="component" value="Unassembled WGS sequence"/>
</dbReference>
<feature type="domain" description="Thioesterase" evidence="3">
    <location>
        <begin position="42"/>
        <end position="118"/>
    </location>
</feature>
<evidence type="ECO:0000313" key="4">
    <source>
        <dbReference type="EMBL" id="GAA4097936.1"/>
    </source>
</evidence>
<evidence type="ECO:0000256" key="2">
    <source>
        <dbReference type="ARBA" id="ARBA00022801"/>
    </source>
</evidence>
<dbReference type="InterPro" id="IPR029069">
    <property type="entry name" value="HotDog_dom_sf"/>
</dbReference>
<evidence type="ECO:0000256" key="1">
    <source>
        <dbReference type="ARBA" id="ARBA00008324"/>
    </source>
</evidence>
<dbReference type="PANTHER" id="PTHR43240:SF5">
    <property type="entry name" value="1,4-DIHYDROXY-2-NAPHTHOYL-COA THIOESTERASE 1"/>
    <property type="match status" value="1"/>
</dbReference>
<dbReference type="PANTHER" id="PTHR43240">
    <property type="entry name" value="1,4-DIHYDROXY-2-NAPHTHOYL-COA THIOESTERASE 1"/>
    <property type="match status" value="1"/>
</dbReference>
<dbReference type="NCBIfam" id="TIGR00369">
    <property type="entry name" value="unchar_dom_1"/>
    <property type="match status" value="1"/>
</dbReference>
<evidence type="ECO:0000313" key="5">
    <source>
        <dbReference type="Proteomes" id="UP001500683"/>
    </source>
</evidence>
<organism evidence="4 5">
    <name type="scientific">Actinomadura miaoliensis</name>
    <dbReference type="NCBI Taxonomy" id="430685"/>
    <lineage>
        <taxon>Bacteria</taxon>
        <taxon>Bacillati</taxon>
        <taxon>Actinomycetota</taxon>
        <taxon>Actinomycetes</taxon>
        <taxon>Streptosporangiales</taxon>
        <taxon>Thermomonosporaceae</taxon>
        <taxon>Actinomadura</taxon>
    </lineage>
</organism>
<name>A0ABP7WVH7_9ACTN</name>
<reference evidence="5" key="1">
    <citation type="journal article" date="2019" name="Int. J. Syst. Evol. Microbiol.">
        <title>The Global Catalogue of Microorganisms (GCM) 10K type strain sequencing project: providing services to taxonomists for standard genome sequencing and annotation.</title>
        <authorList>
            <consortium name="The Broad Institute Genomics Platform"/>
            <consortium name="The Broad Institute Genome Sequencing Center for Infectious Disease"/>
            <person name="Wu L."/>
            <person name="Ma J."/>
        </authorList>
    </citation>
    <scope>NUCLEOTIDE SEQUENCE [LARGE SCALE GENOMIC DNA]</scope>
    <source>
        <strain evidence="5">JCM 16702</strain>
    </source>
</reference>
<evidence type="ECO:0000259" key="3">
    <source>
        <dbReference type="Pfam" id="PF03061"/>
    </source>
</evidence>
<sequence length="130" mass="13731">MTTDDLLDAMPFARAVGIEIDAAAPEEVTGRLAWAPERCTAGGVMHGGAVMTLADSVGAVCAFLNLPPGTSTTTLESKTNFFRAVRGGEVRAVARPLHTGRTSIVVQTDLYDADDRRVAQVTQTQAVLSR</sequence>
<comment type="similarity">
    <text evidence="1">Belongs to the thioesterase PaaI family.</text>
</comment>
<dbReference type="CDD" id="cd03443">
    <property type="entry name" value="PaaI_thioesterase"/>
    <property type="match status" value="1"/>
</dbReference>
<keyword evidence="2" id="KW-0378">Hydrolase</keyword>
<dbReference type="SUPFAM" id="SSF54637">
    <property type="entry name" value="Thioesterase/thiol ester dehydrase-isomerase"/>
    <property type="match status" value="1"/>
</dbReference>
<protein>
    <submittedName>
        <fullName evidence="4">PaaI family thioesterase</fullName>
    </submittedName>
</protein>
<dbReference type="InterPro" id="IPR003736">
    <property type="entry name" value="PAAI_dom"/>
</dbReference>
<dbReference type="EMBL" id="BAAAZG010000057">
    <property type="protein sequence ID" value="GAA4097936.1"/>
    <property type="molecule type" value="Genomic_DNA"/>
</dbReference>
<dbReference type="InterPro" id="IPR006683">
    <property type="entry name" value="Thioestr_dom"/>
</dbReference>
<accession>A0ABP7WVH7</accession>
<keyword evidence="5" id="KW-1185">Reference proteome</keyword>